<reference evidence="2" key="1">
    <citation type="submission" date="2015-04" db="UniProtKB">
        <authorList>
            <consortium name="EnsemblPlants"/>
        </authorList>
    </citation>
    <scope>IDENTIFICATION</scope>
</reference>
<dbReference type="HOGENOM" id="CLU_2798391_0_0_1"/>
<protein>
    <submittedName>
        <fullName evidence="2">Uncharacterized protein</fullName>
    </submittedName>
</protein>
<evidence type="ECO:0000313" key="2">
    <source>
        <dbReference type="EnsemblPlants" id="OPUNC04G00150.1"/>
    </source>
</evidence>
<organism evidence="2">
    <name type="scientific">Oryza punctata</name>
    <name type="common">Red rice</name>
    <dbReference type="NCBI Taxonomy" id="4537"/>
    <lineage>
        <taxon>Eukaryota</taxon>
        <taxon>Viridiplantae</taxon>
        <taxon>Streptophyta</taxon>
        <taxon>Embryophyta</taxon>
        <taxon>Tracheophyta</taxon>
        <taxon>Spermatophyta</taxon>
        <taxon>Magnoliopsida</taxon>
        <taxon>Liliopsida</taxon>
        <taxon>Poales</taxon>
        <taxon>Poaceae</taxon>
        <taxon>BOP clade</taxon>
        <taxon>Oryzoideae</taxon>
        <taxon>Oryzeae</taxon>
        <taxon>Oryzinae</taxon>
        <taxon>Oryza</taxon>
    </lineage>
</organism>
<feature type="region of interest" description="Disordered" evidence="1">
    <location>
        <begin position="1"/>
        <end position="48"/>
    </location>
</feature>
<dbReference type="AlphaFoldDB" id="A0A0E0KM03"/>
<dbReference type="Gramene" id="OPUNC04G00150.1">
    <property type="protein sequence ID" value="OPUNC04G00150.1"/>
    <property type="gene ID" value="OPUNC04G00150"/>
</dbReference>
<sequence>MEFMGMAVSNAVFDPPLPPTPADGFQEEKRRKRGTSSRSPPTGSPTIAHALRYSARRYARPPMSLGYA</sequence>
<dbReference type="Proteomes" id="UP000026962">
    <property type="component" value="Chromosome 4"/>
</dbReference>
<reference evidence="2" key="2">
    <citation type="submission" date="2018-05" db="EMBL/GenBank/DDBJ databases">
        <title>OpunRS2 (Oryza punctata Reference Sequence Version 2).</title>
        <authorList>
            <person name="Zhang J."/>
            <person name="Kudrna D."/>
            <person name="Lee S."/>
            <person name="Talag J."/>
            <person name="Welchert J."/>
            <person name="Wing R.A."/>
        </authorList>
    </citation>
    <scope>NUCLEOTIDE SEQUENCE [LARGE SCALE GENOMIC DNA]</scope>
</reference>
<name>A0A0E0KM03_ORYPU</name>
<dbReference type="EnsemblPlants" id="OPUNC04G00150.1">
    <property type="protein sequence ID" value="OPUNC04G00150.1"/>
    <property type="gene ID" value="OPUNC04G00150"/>
</dbReference>
<evidence type="ECO:0000256" key="1">
    <source>
        <dbReference type="SAM" id="MobiDB-lite"/>
    </source>
</evidence>
<feature type="compositionally biased region" description="Low complexity" evidence="1">
    <location>
        <begin position="36"/>
        <end position="46"/>
    </location>
</feature>
<accession>A0A0E0KM03</accession>
<proteinExistence type="predicted"/>
<evidence type="ECO:0000313" key="3">
    <source>
        <dbReference type="Proteomes" id="UP000026962"/>
    </source>
</evidence>
<keyword evidence="3" id="KW-1185">Reference proteome</keyword>